<accession>A0A6J4PK72</accession>
<sequence>AGLCRRAGSGRPLLRGGGPADPAFRVPRTDPFG</sequence>
<proteinExistence type="predicted"/>
<reference evidence="2" key="1">
    <citation type="submission" date="2020-02" db="EMBL/GenBank/DDBJ databases">
        <authorList>
            <person name="Meier V. D."/>
        </authorList>
    </citation>
    <scope>NUCLEOTIDE SEQUENCE</scope>
    <source>
        <strain evidence="2">AVDCRST_MAG03</strain>
    </source>
</reference>
<dbReference type="EMBL" id="CADCUT010000141">
    <property type="protein sequence ID" value="CAA9416431.1"/>
    <property type="molecule type" value="Genomic_DNA"/>
</dbReference>
<feature type="compositionally biased region" description="Low complexity" evidence="1">
    <location>
        <begin position="1"/>
        <end position="14"/>
    </location>
</feature>
<name>A0A6J4PK72_9ACTN</name>
<feature type="region of interest" description="Disordered" evidence="1">
    <location>
        <begin position="1"/>
        <end position="33"/>
    </location>
</feature>
<protein>
    <submittedName>
        <fullName evidence="2">Uncharacterized protein</fullName>
    </submittedName>
</protein>
<evidence type="ECO:0000256" key="1">
    <source>
        <dbReference type="SAM" id="MobiDB-lite"/>
    </source>
</evidence>
<dbReference type="AlphaFoldDB" id="A0A6J4PK72"/>
<feature type="non-terminal residue" evidence="2">
    <location>
        <position position="1"/>
    </location>
</feature>
<feature type="non-terminal residue" evidence="2">
    <location>
        <position position="33"/>
    </location>
</feature>
<gene>
    <name evidence="2" type="ORF">AVDCRST_MAG03-2234</name>
</gene>
<evidence type="ECO:0000313" key="2">
    <source>
        <dbReference type="EMBL" id="CAA9416431.1"/>
    </source>
</evidence>
<organism evidence="2">
    <name type="scientific">uncultured Rubrobacteraceae bacterium</name>
    <dbReference type="NCBI Taxonomy" id="349277"/>
    <lineage>
        <taxon>Bacteria</taxon>
        <taxon>Bacillati</taxon>
        <taxon>Actinomycetota</taxon>
        <taxon>Rubrobacteria</taxon>
        <taxon>Rubrobacterales</taxon>
        <taxon>Rubrobacteraceae</taxon>
        <taxon>environmental samples</taxon>
    </lineage>
</organism>